<dbReference type="PIRSF" id="PIRSF006232">
    <property type="entry name" value="Pirin"/>
    <property type="match status" value="1"/>
</dbReference>
<comment type="similarity">
    <text evidence="1 2">Belongs to the pirin family.</text>
</comment>
<evidence type="ECO:0000256" key="2">
    <source>
        <dbReference type="RuleBase" id="RU003457"/>
    </source>
</evidence>
<dbReference type="Pfam" id="PF17954">
    <property type="entry name" value="Pirin_C_2"/>
    <property type="match status" value="1"/>
</dbReference>
<comment type="caution">
    <text evidence="5">The sequence shown here is derived from an EMBL/GenBank/DDBJ whole genome shotgun (WGS) entry which is preliminary data.</text>
</comment>
<dbReference type="RefSeq" id="WP_379496895.1">
    <property type="nucleotide sequence ID" value="NZ_JBHSAO010000008.1"/>
</dbReference>
<keyword evidence="6" id="KW-1185">Reference proteome</keyword>
<dbReference type="Proteomes" id="UP001595772">
    <property type="component" value="Unassembled WGS sequence"/>
</dbReference>
<dbReference type="InterPro" id="IPR011051">
    <property type="entry name" value="RmlC_Cupin_sf"/>
</dbReference>
<evidence type="ECO:0000259" key="4">
    <source>
        <dbReference type="Pfam" id="PF17954"/>
    </source>
</evidence>
<dbReference type="Pfam" id="PF02678">
    <property type="entry name" value="Pirin"/>
    <property type="match status" value="1"/>
</dbReference>
<feature type="domain" description="Pirin N-terminal" evidence="3">
    <location>
        <begin position="49"/>
        <end position="118"/>
    </location>
</feature>
<sequence>MLQKLSAGNHAQPFRGPFSITRIQPSDILKEETDDSAFGPLSNIDYAVMKKGLTVKMHEHVNDEILSYVWKGTSYHKDSAGFEAPIAPGKLMMMNAGFSFWHEEKVKKDSVEMLQIFIRPHKTDLKPAIQFHDKPTDNRNWYLMVGPEDSQAPLYIRQNTYILDAHPKAGDKLEIPHYKGLKPFLYVLDGKITMNDMEITNQEAITDLEDPLPFLTANEDTTMVLFFVDMHAPMSMEGTISGLGLRRE</sequence>
<dbReference type="Gene3D" id="2.60.120.10">
    <property type="entry name" value="Jelly Rolls"/>
    <property type="match status" value="2"/>
</dbReference>
<dbReference type="PANTHER" id="PTHR43212:SF3">
    <property type="entry name" value="QUERCETIN 2,3-DIOXYGENASE"/>
    <property type="match status" value="1"/>
</dbReference>
<gene>
    <name evidence="5" type="ORF">ACFOUV_11390</name>
</gene>
<dbReference type="PANTHER" id="PTHR43212">
    <property type="entry name" value="QUERCETIN 2,3-DIOXYGENASE"/>
    <property type="match status" value="1"/>
</dbReference>
<accession>A0ABV8H0N1</accession>
<reference evidence="6" key="1">
    <citation type="journal article" date="2019" name="Int. J. Syst. Evol. Microbiol.">
        <title>The Global Catalogue of Microorganisms (GCM) 10K type strain sequencing project: providing services to taxonomists for standard genome sequencing and annotation.</title>
        <authorList>
            <consortium name="The Broad Institute Genomics Platform"/>
            <consortium name="The Broad Institute Genome Sequencing Center for Infectious Disease"/>
            <person name="Wu L."/>
            <person name="Ma J."/>
        </authorList>
    </citation>
    <scope>NUCLEOTIDE SEQUENCE [LARGE SCALE GENOMIC DNA]</scope>
    <source>
        <strain evidence="6">IBRC-M 10703</strain>
    </source>
</reference>
<evidence type="ECO:0000313" key="6">
    <source>
        <dbReference type="Proteomes" id="UP001595772"/>
    </source>
</evidence>
<dbReference type="InterPro" id="IPR012093">
    <property type="entry name" value="Pirin"/>
</dbReference>
<evidence type="ECO:0000313" key="5">
    <source>
        <dbReference type="EMBL" id="MFC4024399.1"/>
    </source>
</evidence>
<proteinExistence type="inferred from homology"/>
<evidence type="ECO:0000256" key="1">
    <source>
        <dbReference type="ARBA" id="ARBA00008416"/>
    </source>
</evidence>
<feature type="domain" description="Quercetin 2,3-dioxygenase C-terminal cupin" evidence="4">
    <location>
        <begin position="143"/>
        <end position="226"/>
    </location>
</feature>
<dbReference type="InterPro" id="IPR003829">
    <property type="entry name" value="Pirin_N_dom"/>
</dbReference>
<name>A0ABV8H0N1_9BACI</name>
<evidence type="ECO:0000259" key="3">
    <source>
        <dbReference type="Pfam" id="PF02678"/>
    </source>
</evidence>
<dbReference type="InterPro" id="IPR041602">
    <property type="entry name" value="Quercetinase_C"/>
</dbReference>
<dbReference type="EMBL" id="JBHSAO010000008">
    <property type="protein sequence ID" value="MFC4024399.1"/>
    <property type="molecule type" value="Genomic_DNA"/>
</dbReference>
<dbReference type="SUPFAM" id="SSF51182">
    <property type="entry name" value="RmlC-like cupins"/>
    <property type="match status" value="1"/>
</dbReference>
<dbReference type="InterPro" id="IPR014710">
    <property type="entry name" value="RmlC-like_jellyroll"/>
</dbReference>
<protein>
    <submittedName>
        <fullName evidence="5">Pirin family protein</fullName>
    </submittedName>
</protein>
<organism evidence="5 6">
    <name type="scientific">Oceanobacillus longus</name>
    <dbReference type="NCBI Taxonomy" id="930120"/>
    <lineage>
        <taxon>Bacteria</taxon>
        <taxon>Bacillati</taxon>
        <taxon>Bacillota</taxon>
        <taxon>Bacilli</taxon>
        <taxon>Bacillales</taxon>
        <taxon>Bacillaceae</taxon>
        <taxon>Oceanobacillus</taxon>
    </lineage>
</organism>